<proteinExistence type="predicted"/>
<gene>
    <name evidence="3" type="primary">LOC108671601</name>
</gene>
<dbReference type="AlphaFoldDB" id="A0A8B7NLV9"/>
<dbReference type="PANTHER" id="PTHR21261">
    <property type="entry name" value="BEAT PROTEIN"/>
    <property type="match status" value="1"/>
</dbReference>
<keyword evidence="1" id="KW-1133">Transmembrane helix</keyword>
<protein>
    <submittedName>
        <fullName evidence="3">Uncharacterized protein LOC108671601</fullName>
    </submittedName>
</protein>
<organism evidence="2 3">
    <name type="scientific">Hyalella azteca</name>
    <name type="common">Amphipod</name>
    <dbReference type="NCBI Taxonomy" id="294128"/>
    <lineage>
        <taxon>Eukaryota</taxon>
        <taxon>Metazoa</taxon>
        <taxon>Ecdysozoa</taxon>
        <taxon>Arthropoda</taxon>
        <taxon>Crustacea</taxon>
        <taxon>Multicrustacea</taxon>
        <taxon>Malacostraca</taxon>
        <taxon>Eumalacostraca</taxon>
        <taxon>Peracarida</taxon>
        <taxon>Amphipoda</taxon>
        <taxon>Senticaudata</taxon>
        <taxon>Talitrida</taxon>
        <taxon>Talitroidea</taxon>
        <taxon>Hyalellidae</taxon>
        <taxon>Hyalella</taxon>
    </lineage>
</organism>
<dbReference type="Proteomes" id="UP000694843">
    <property type="component" value="Unplaced"/>
</dbReference>
<sequence length="281" mass="30869">MSDSKFEVLGVVGGGTVKNGTCPLVVMDCQYNIPDGEEAAGLVVKWYHGGHGGKFKLVYQWIQGMKPQALGILRGRLDLNYEASFDPLKAHSALAFIRPTAELAGDYKCKVSTHLHEGSATGNLVLYTSASSFNIQVAQDSLSRVTVNCVGEGVYPEPDISLSSTDLNTRKRTPIHATIYKDRNKASNLYRVSATASIPTYQLNKETVFGCALSLPGTDYRLEDRLLYHLEAVRNDNARSAASMRSTSLALQPSPLLFLLALAFYWYSSRRRTRGSSRPPQ</sequence>
<keyword evidence="1" id="KW-0812">Transmembrane</keyword>
<dbReference type="PANTHER" id="PTHR21261:SF2">
    <property type="entry name" value="GH04238P-RELATED"/>
    <property type="match status" value="1"/>
</dbReference>
<dbReference type="GeneID" id="108671601"/>
<feature type="transmembrane region" description="Helical" evidence="1">
    <location>
        <begin position="249"/>
        <end position="268"/>
    </location>
</feature>
<dbReference type="OrthoDB" id="6478865at2759"/>
<dbReference type="KEGG" id="hazt:108671601"/>
<evidence type="ECO:0000256" key="1">
    <source>
        <dbReference type="SAM" id="Phobius"/>
    </source>
</evidence>
<dbReference type="OMA" id="EMSLFQI"/>
<dbReference type="RefSeq" id="XP_018014659.1">
    <property type="nucleotide sequence ID" value="XM_018159170.2"/>
</dbReference>
<keyword evidence="1" id="KW-0472">Membrane</keyword>
<evidence type="ECO:0000313" key="2">
    <source>
        <dbReference type="Proteomes" id="UP000694843"/>
    </source>
</evidence>
<evidence type="ECO:0000313" key="3">
    <source>
        <dbReference type="RefSeq" id="XP_018014659.1"/>
    </source>
</evidence>
<reference evidence="3" key="1">
    <citation type="submission" date="2025-08" db="UniProtKB">
        <authorList>
            <consortium name="RefSeq"/>
        </authorList>
    </citation>
    <scope>IDENTIFICATION</scope>
    <source>
        <tissue evidence="3">Whole organism</tissue>
    </source>
</reference>
<name>A0A8B7NLV9_HYAAZ</name>
<keyword evidence="2" id="KW-1185">Reference proteome</keyword>
<accession>A0A8B7NLV9</accession>